<keyword evidence="1" id="KW-0472">Membrane</keyword>
<gene>
    <name evidence="2" type="ORF">OIK44_07100</name>
</gene>
<dbReference type="EMBL" id="JAQQXR010000002">
    <property type="protein sequence ID" value="MDC8757350.1"/>
    <property type="molecule type" value="Genomic_DNA"/>
</dbReference>
<keyword evidence="1" id="KW-0812">Transmembrane</keyword>
<comment type="caution">
    <text evidence="2">The sequence shown here is derived from an EMBL/GenBank/DDBJ whole genome shotgun (WGS) entry which is preliminary data.</text>
</comment>
<keyword evidence="1" id="KW-1133">Transmembrane helix</keyword>
<keyword evidence="3" id="KW-1185">Reference proteome</keyword>
<accession>A0ABT5JY39</accession>
<protein>
    <submittedName>
        <fullName evidence="2">Uncharacterized protein</fullName>
    </submittedName>
</protein>
<dbReference type="Proteomes" id="UP001221208">
    <property type="component" value="Unassembled WGS sequence"/>
</dbReference>
<proteinExistence type="predicted"/>
<dbReference type="RefSeq" id="WP_273670028.1">
    <property type="nucleotide sequence ID" value="NZ_JAQQXR010000002.1"/>
</dbReference>
<evidence type="ECO:0000256" key="1">
    <source>
        <dbReference type="SAM" id="Phobius"/>
    </source>
</evidence>
<evidence type="ECO:0000313" key="2">
    <source>
        <dbReference type="EMBL" id="MDC8757350.1"/>
    </source>
</evidence>
<feature type="transmembrane region" description="Helical" evidence="1">
    <location>
        <begin position="38"/>
        <end position="60"/>
    </location>
</feature>
<sequence length="130" mass="14153">MHIVVDKSGSKWLVLGRLPKRENGVLAAPLAGFQKRRFAVLLCDAAALASAILGIAWILFPQHVHIQSFPITMLLLVLTGRAIRFQSIPAPQAVAKERIGPALQTHLGLIAIIIICCLLQIGFSLRQIFA</sequence>
<feature type="transmembrane region" description="Helical" evidence="1">
    <location>
        <begin position="103"/>
        <end position="123"/>
    </location>
</feature>
<name>A0ABT5JY39_9BURK</name>
<reference evidence="2 3" key="1">
    <citation type="submission" date="2022-10" db="EMBL/GenBank/DDBJ databases">
        <title>Janthinobacterium sp. hw3 Genome sequencing.</title>
        <authorList>
            <person name="Park S."/>
        </authorList>
    </citation>
    <scope>NUCLEOTIDE SEQUENCE [LARGE SCALE GENOMIC DNA]</scope>
    <source>
        <strain evidence="3">hw3</strain>
    </source>
</reference>
<organism evidence="2 3">
    <name type="scientific">Janthinobacterium fluminis</name>
    <dbReference type="NCBI Taxonomy" id="2987524"/>
    <lineage>
        <taxon>Bacteria</taxon>
        <taxon>Pseudomonadati</taxon>
        <taxon>Pseudomonadota</taxon>
        <taxon>Betaproteobacteria</taxon>
        <taxon>Burkholderiales</taxon>
        <taxon>Oxalobacteraceae</taxon>
        <taxon>Janthinobacterium</taxon>
    </lineage>
</organism>
<evidence type="ECO:0000313" key="3">
    <source>
        <dbReference type="Proteomes" id="UP001221208"/>
    </source>
</evidence>